<keyword evidence="3" id="KW-1185">Reference proteome</keyword>
<sequence length="129" mass="14160">MQWKQVLPVTLGLLLVAAGIALPFAGIADEGPAPTALVSAGIAMLIVTMITTFRYRDEVQADERTKKIGAYGITYSWLFTLVLVFLLFWVDYLDLAALSLQGVLALLGFGMILSARAFQWYLFRKGDVA</sequence>
<accession>A0A498H3P4</accession>
<evidence type="ECO:0000313" key="3">
    <source>
        <dbReference type="Proteomes" id="UP000290932"/>
    </source>
</evidence>
<protein>
    <recommendedName>
        <fullName evidence="4">DUF2178 domain-containing protein</fullName>
    </recommendedName>
</protein>
<keyword evidence="1" id="KW-0812">Transmembrane</keyword>
<proteinExistence type="predicted"/>
<name>A0A498H3P4_9EURY</name>
<dbReference type="OrthoDB" id="112348at2157"/>
<gene>
    <name evidence="2" type="ORF">ABH15_00385</name>
</gene>
<evidence type="ECO:0008006" key="4">
    <source>
        <dbReference type="Google" id="ProtNLM"/>
    </source>
</evidence>
<reference evidence="2 3" key="1">
    <citation type="journal article" date="2015" name="Int. J. Syst. Evol. Microbiol.">
        <title>Methanoculleus taiwanensis sp. nov., a methanogen isolated from deep marine sediment at the deformation front area near Taiwan.</title>
        <authorList>
            <person name="Weng C.Y."/>
            <person name="Chen S.C."/>
            <person name="Lai M.C."/>
            <person name="Wu S.Y."/>
            <person name="Lin S."/>
            <person name="Yang T.F."/>
            <person name="Chen P.C."/>
        </authorList>
    </citation>
    <scope>NUCLEOTIDE SEQUENCE [LARGE SCALE GENOMIC DNA]</scope>
    <source>
        <strain evidence="2 3">CYW4</strain>
    </source>
</reference>
<comment type="caution">
    <text evidence="2">The sequence shown here is derived from an EMBL/GenBank/DDBJ whole genome shotgun (WGS) entry which is preliminary data.</text>
</comment>
<feature type="transmembrane region" description="Helical" evidence="1">
    <location>
        <begin position="35"/>
        <end position="56"/>
    </location>
</feature>
<organism evidence="2 3">
    <name type="scientific">Methanoculleus taiwanensis</name>
    <dbReference type="NCBI Taxonomy" id="1550565"/>
    <lineage>
        <taxon>Archaea</taxon>
        <taxon>Methanobacteriati</taxon>
        <taxon>Methanobacteriota</taxon>
        <taxon>Stenosarchaea group</taxon>
        <taxon>Methanomicrobia</taxon>
        <taxon>Methanomicrobiales</taxon>
        <taxon>Methanomicrobiaceae</taxon>
        <taxon>Methanoculleus</taxon>
    </lineage>
</organism>
<keyword evidence="1" id="KW-0472">Membrane</keyword>
<dbReference type="EMBL" id="LHQS01000001">
    <property type="protein sequence ID" value="RXE56680.1"/>
    <property type="molecule type" value="Genomic_DNA"/>
</dbReference>
<feature type="transmembrane region" description="Helical" evidence="1">
    <location>
        <begin position="95"/>
        <end position="115"/>
    </location>
</feature>
<dbReference type="Proteomes" id="UP000290932">
    <property type="component" value="Unassembled WGS sequence"/>
</dbReference>
<keyword evidence="1" id="KW-1133">Transmembrane helix</keyword>
<dbReference type="AlphaFoldDB" id="A0A498H3P4"/>
<dbReference type="RefSeq" id="WP_128692392.1">
    <property type="nucleotide sequence ID" value="NZ_LHQS01000001.1"/>
</dbReference>
<feature type="transmembrane region" description="Helical" evidence="1">
    <location>
        <begin position="68"/>
        <end position="89"/>
    </location>
</feature>
<evidence type="ECO:0000256" key="1">
    <source>
        <dbReference type="SAM" id="Phobius"/>
    </source>
</evidence>
<evidence type="ECO:0000313" key="2">
    <source>
        <dbReference type="EMBL" id="RXE56680.1"/>
    </source>
</evidence>